<dbReference type="PANTHER" id="PTHR44688">
    <property type="entry name" value="DNA-BINDING TRANSCRIPTIONAL ACTIVATOR DEVR_DOSR"/>
    <property type="match status" value="1"/>
</dbReference>
<evidence type="ECO:0000256" key="2">
    <source>
        <dbReference type="ARBA" id="ARBA00023125"/>
    </source>
</evidence>
<gene>
    <name evidence="6" type="ORF">AVDCRST_MAG63-2100</name>
</gene>
<dbReference type="PROSITE" id="PS50043">
    <property type="entry name" value="HTH_LUXR_2"/>
    <property type="match status" value="1"/>
</dbReference>
<dbReference type="GO" id="GO:0006355">
    <property type="term" value="P:regulation of DNA-templated transcription"/>
    <property type="evidence" value="ECO:0007669"/>
    <property type="project" value="InterPro"/>
</dbReference>
<feature type="domain" description="HTH luxR-type" evidence="5">
    <location>
        <begin position="73"/>
        <end position="138"/>
    </location>
</feature>
<dbReference type="InterPro" id="IPR036388">
    <property type="entry name" value="WH-like_DNA-bd_sf"/>
</dbReference>
<feature type="compositionally biased region" description="Basic and acidic residues" evidence="4">
    <location>
        <begin position="69"/>
        <end position="79"/>
    </location>
</feature>
<organism evidence="6">
    <name type="scientific">uncultured Armatimonadetes bacterium</name>
    <dbReference type="NCBI Taxonomy" id="157466"/>
    <lineage>
        <taxon>Bacteria</taxon>
        <taxon>Bacillati</taxon>
        <taxon>Armatimonadota</taxon>
        <taxon>environmental samples</taxon>
    </lineage>
</organism>
<dbReference type="PANTHER" id="PTHR44688:SF16">
    <property type="entry name" value="DNA-BINDING TRANSCRIPTIONAL ACTIVATOR DEVR_DOSR"/>
    <property type="match status" value="1"/>
</dbReference>
<dbReference type="PRINTS" id="PR00038">
    <property type="entry name" value="HTHLUXR"/>
</dbReference>
<evidence type="ECO:0000259" key="5">
    <source>
        <dbReference type="PROSITE" id="PS50043"/>
    </source>
</evidence>
<dbReference type="EMBL" id="CADCTO010000271">
    <property type="protein sequence ID" value="CAA9254714.1"/>
    <property type="molecule type" value="Genomic_DNA"/>
</dbReference>
<keyword evidence="2" id="KW-0238">DNA-binding</keyword>
<dbReference type="Pfam" id="PF00196">
    <property type="entry name" value="GerE"/>
    <property type="match status" value="1"/>
</dbReference>
<feature type="region of interest" description="Disordered" evidence="4">
    <location>
        <begin position="59"/>
        <end position="79"/>
    </location>
</feature>
<dbReference type="InterPro" id="IPR016032">
    <property type="entry name" value="Sig_transdc_resp-reg_C-effctor"/>
</dbReference>
<name>A0A6J4IK41_9BACT</name>
<dbReference type="CDD" id="cd06170">
    <property type="entry name" value="LuxR_C_like"/>
    <property type="match status" value="1"/>
</dbReference>
<dbReference type="SMART" id="SM00421">
    <property type="entry name" value="HTH_LUXR"/>
    <property type="match status" value="1"/>
</dbReference>
<sequence>MGSFGVRFRLGAVRQLLHDALAASGRSGDAETWARAHAEGAALSLQEVVALALEPVVEAERPTPPSAAGRDHGKDGLHRLTPREEAVLRLVADGLTDRQIAAELVISEKTVGRHLENVFAKLGVTSRAAATAVALRAGLLPEPGTYDRSVVT</sequence>
<keyword evidence="3" id="KW-0804">Transcription</keyword>
<dbReference type="InterPro" id="IPR000792">
    <property type="entry name" value="Tscrpt_reg_LuxR_C"/>
</dbReference>
<accession>A0A6J4IK41</accession>
<keyword evidence="1" id="KW-0805">Transcription regulation</keyword>
<reference evidence="6" key="1">
    <citation type="submission" date="2020-02" db="EMBL/GenBank/DDBJ databases">
        <authorList>
            <person name="Meier V. D."/>
        </authorList>
    </citation>
    <scope>NUCLEOTIDE SEQUENCE</scope>
    <source>
        <strain evidence="6">AVDCRST_MAG63</strain>
    </source>
</reference>
<protein>
    <recommendedName>
        <fullName evidence="5">HTH luxR-type domain-containing protein</fullName>
    </recommendedName>
</protein>
<dbReference type="AlphaFoldDB" id="A0A6J4IK41"/>
<evidence type="ECO:0000256" key="3">
    <source>
        <dbReference type="ARBA" id="ARBA00023163"/>
    </source>
</evidence>
<dbReference type="Gene3D" id="1.10.10.10">
    <property type="entry name" value="Winged helix-like DNA-binding domain superfamily/Winged helix DNA-binding domain"/>
    <property type="match status" value="1"/>
</dbReference>
<evidence type="ECO:0000256" key="1">
    <source>
        <dbReference type="ARBA" id="ARBA00023015"/>
    </source>
</evidence>
<dbReference type="GO" id="GO:0003677">
    <property type="term" value="F:DNA binding"/>
    <property type="evidence" value="ECO:0007669"/>
    <property type="project" value="UniProtKB-KW"/>
</dbReference>
<dbReference type="SUPFAM" id="SSF46894">
    <property type="entry name" value="C-terminal effector domain of the bipartite response regulators"/>
    <property type="match status" value="1"/>
</dbReference>
<evidence type="ECO:0000313" key="6">
    <source>
        <dbReference type="EMBL" id="CAA9254714.1"/>
    </source>
</evidence>
<proteinExistence type="predicted"/>
<evidence type="ECO:0000256" key="4">
    <source>
        <dbReference type="SAM" id="MobiDB-lite"/>
    </source>
</evidence>